<name>A0A8S9T466_9CYAN</name>
<gene>
    <name evidence="7" type="ORF">DA73_0400016225</name>
</gene>
<dbReference type="OrthoDB" id="9799157at2"/>
<evidence type="ECO:0000259" key="6">
    <source>
        <dbReference type="PROSITE" id="PS50123"/>
    </source>
</evidence>
<dbReference type="Gene3D" id="3.30.450.20">
    <property type="entry name" value="PAS domain"/>
    <property type="match status" value="1"/>
</dbReference>
<dbReference type="InterPro" id="IPR022642">
    <property type="entry name" value="CheR_C"/>
</dbReference>
<dbReference type="InterPro" id="IPR022641">
    <property type="entry name" value="CheR_N"/>
</dbReference>
<keyword evidence="5" id="KW-0949">S-adenosyl-L-methionine</keyword>
<comment type="catalytic activity">
    <reaction evidence="1">
        <text>L-glutamyl-[protein] + S-adenosyl-L-methionine = [protein]-L-glutamate 5-O-methyl ester + S-adenosyl-L-homocysteine</text>
        <dbReference type="Rhea" id="RHEA:24452"/>
        <dbReference type="Rhea" id="RHEA-COMP:10208"/>
        <dbReference type="Rhea" id="RHEA-COMP:10311"/>
        <dbReference type="ChEBI" id="CHEBI:29973"/>
        <dbReference type="ChEBI" id="CHEBI:57856"/>
        <dbReference type="ChEBI" id="CHEBI:59789"/>
        <dbReference type="ChEBI" id="CHEBI:82795"/>
        <dbReference type="EC" id="2.1.1.80"/>
    </reaction>
</comment>
<evidence type="ECO:0000256" key="2">
    <source>
        <dbReference type="ARBA" id="ARBA00012534"/>
    </source>
</evidence>
<accession>A0A8S9T466</accession>
<dbReference type="Gene3D" id="1.10.155.10">
    <property type="entry name" value="Chemotaxis receptor methyltransferase CheR, N-terminal domain"/>
    <property type="match status" value="1"/>
</dbReference>
<dbReference type="GO" id="GO:0008983">
    <property type="term" value="F:protein-glutamate O-methyltransferase activity"/>
    <property type="evidence" value="ECO:0007669"/>
    <property type="project" value="UniProtKB-EC"/>
</dbReference>
<reference evidence="7" key="2">
    <citation type="submission" date="2019-11" db="EMBL/GenBank/DDBJ databases">
        <title>Improved Assembly of Tolypothrix boutellei genome.</title>
        <authorList>
            <person name="Sarangi A.N."/>
            <person name="Mukherjee M."/>
            <person name="Ghosh S."/>
            <person name="Singh D."/>
            <person name="Das A."/>
            <person name="Kant S."/>
            <person name="Prusty A."/>
            <person name="Tripathy S."/>
        </authorList>
    </citation>
    <scope>NUCLEOTIDE SEQUENCE</scope>
    <source>
        <strain evidence="7">VB521301</strain>
    </source>
</reference>
<dbReference type="InterPro" id="IPR000780">
    <property type="entry name" value="CheR_MeTrfase"/>
</dbReference>
<organism evidence="7 8">
    <name type="scientific">Tolypothrix bouteillei VB521301</name>
    <dbReference type="NCBI Taxonomy" id="1479485"/>
    <lineage>
        <taxon>Bacteria</taxon>
        <taxon>Bacillati</taxon>
        <taxon>Cyanobacteriota</taxon>
        <taxon>Cyanophyceae</taxon>
        <taxon>Nostocales</taxon>
        <taxon>Tolypothrichaceae</taxon>
        <taxon>Tolypothrix</taxon>
    </lineage>
</organism>
<evidence type="ECO:0000256" key="3">
    <source>
        <dbReference type="ARBA" id="ARBA00022603"/>
    </source>
</evidence>
<evidence type="ECO:0000256" key="1">
    <source>
        <dbReference type="ARBA" id="ARBA00001541"/>
    </source>
</evidence>
<comment type="caution">
    <text evidence="7">The sequence shown here is derived from an EMBL/GenBank/DDBJ whole genome shotgun (WGS) entry which is preliminary data.</text>
</comment>
<dbReference type="EMBL" id="JHEG04000001">
    <property type="protein sequence ID" value="KAF3886858.1"/>
    <property type="molecule type" value="Genomic_DNA"/>
</dbReference>
<dbReference type="EC" id="2.1.1.80" evidence="2"/>
<dbReference type="SUPFAM" id="SSF47757">
    <property type="entry name" value="Chemotaxis receptor methyltransferase CheR, N-terminal domain"/>
    <property type="match status" value="1"/>
</dbReference>
<dbReference type="RefSeq" id="WP_050045855.1">
    <property type="nucleotide sequence ID" value="NZ_JHEG04000001.1"/>
</dbReference>
<dbReference type="PROSITE" id="PS50123">
    <property type="entry name" value="CHER"/>
    <property type="match status" value="1"/>
</dbReference>
<dbReference type="InterPro" id="IPR036804">
    <property type="entry name" value="CheR_N_sf"/>
</dbReference>
<keyword evidence="8" id="KW-1185">Reference proteome</keyword>
<dbReference type="Proteomes" id="UP000029738">
    <property type="component" value="Unassembled WGS sequence"/>
</dbReference>
<evidence type="ECO:0000313" key="8">
    <source>
        <dbReference type="Proteomes" id="UP000029738"/>
    </source>
</evidence>
<sequence length="486" mass="56295">MSAQRQPQKRFLCNGVQDTDKLSSEFETLLDYLKYNRGCDLTSYKRSSLMRRFRHRMESINIDTYESYLEYLQYHSQEYLALLDDVLINITSFFRDRNAWDYLAAEVIPKIIASKQPDEPIRAWSAGCATGQEIYSLLVLLAEALGLEACRQRVRCFATDTDEAALWHARRATYSSKDIIDIPAQLLQKYFEHTETGYVFHPELRRTIIFSPHDLTQNAPMSKIDLLICRNVLIYFNPDAQASVLTRFHFALNNTGFLFLGKAETALSRRQIFKPVDISQRIYTKGLKLELDDYRFINPTSHRQLATHLLPIQNHFWETTFEIGSSAHLAIDASGCLLHANERARTLFGLSFDDWKRPFQDLTIAKLINANILMQVLHSHQALTVLKNVEWTTEKSTKHFDINISQVFTTKNHLLGVTLKFIETTDCEQLTQELESTRSELARVSKILAEKTSELIMAYNELESTRKELELLHQQTDFIVIENESF</sequence>
<proteinExistence type="predicted"/>
<keyword evidence="3" id="KW-0489">Methyltransferase</keyword>
<dbReference type="Pfam" id="PF03705">
    <property type="entry name" value="CheR_N"/>
    <property type="match status" value="1"/>
</dbReference>
<evidence type="ECO:0000256" key="5">
    <source>
        <dbReference type="ARBA" id="ARBA00022691"/>
    </source>
</evidence>
<dbReference type="Gene3D" id="3.40.50.150">
    <property type="entry name" value="Vaccinia Virus protein VP39"/>
    <property type="match status" value="1"/>
</dbReference>
<dbReference type="PRINTS" id="PR00996">
    <property type="entry name" value="CHERMTFRASE"/>
</dbReference>
<evidence type="ECO:0000256" key="4">
    <source>
        <dbReference type="ARBA" id="ARBA00022679"/>
    </source>
</evidence>
<keyword evidence="4" id="KW-0808">Transferase</keyword>
<protein>
    <recommendedName>
        <fullName evidence="2">protein-glutamate O-methyltransferase</fullName>
        <ecNumber evidence="2">2.1.1.80</ecNumber>
    </recommendedName>
</protein>
<dbReference type="SUPFAM" id="SSF53335">
    <property type="entry name" value="S-adenosyl-L-methionine-dependent methyltransferases"/>
    <property type="match status" value="1"/>
</dbReference>
<evidence type="ECO:0000313" key="7">
    <source>
        <dbReference type="EMBL" id="KAF3886858.1"/>
    </source>
</evidence>
<dbReference type="InterPro" id="IPR050903">
    <property type="entry name" value="Bact_Chemotaxis_MeTrfase"/>
</dbReference>
<dbReference type="Pfam" id="PF01739">
    <property type="entry name" value="CheR"/>
    <property type="match status" value="1"/>
</dbReference>
<dbReference type="PANTHER" id="PTHR24422">
    <property type="entry name" value="CHEMOTAXIS PROTEIN METHYLTRANSFERASE"/>
    <property type="match status" value="1"/>
</dbReference>
<feature type="domain" description="CheR-type methyltransferase" evidence="6">
    <location>
        <begin position="25"/>
        <end position="286"/>
    </location>
</feature>
<dbReference type="AlphaFoldDB" id="A0A8S9T466"/>
<dbReference type="SMART" id="SM00138">
    <property type="entry name" value="MeTrc"/>
    <property type="match status" value="1"/>
</dbReference>
<dbReference type="InterPro" id="IPR029063">
    <property type="entry name" value="SAM-dependent_MTases_sf"/>
</dbReference>
<dbReference type="PANTHER" id="PTHR24422:SF10">
    <property type="entry name" value="CHEMOTAXIS PROTEIN METHYLTRANSFERASE 2"/>
    <property type="match status" value="1"/>
</dbReference>
<reference evidence="7" key="1">
    <citation type="journal article" date="2015" name="Genome Announc.">
        <title>Draft Genome Sequence of Tolypothrix boutellei Strain VB521301.</title>
        <authorList>
            <person name="Chandrababunaidu M.M."/>
            <person name="Singh D."/>
            <person name="Sen D."/>
            <person name="Bhan S."/>
            <person name="Das S."/>
            <person name="Gupta A."/>
            <person name="Adhikary S.P."/>
            <person name="Tripathy S."/>
        </authorList>
    </citation>
    <scope>NUCLEOTIDE SEQUENCE</scope>
    <source>
        <strain evidence="7">VB521301</strain>
    </source>
</reference>
<dbReference type="GO" id="GO:0032259">
    <property type="term" value="P:methylation"/>
    <property type="evidence" value="ECO:0007669"/>
    <property type="project" value="UniProtKB-KW"/>
</dbReference>